<feature type="transmembrane region" description="Helical" evidence="10">
    <location>
        <begin position="213"/>
        <end position="234"/>
    </location>
</feature>
<dbReference type="PANTHER" id="PTHR31885:SF6">
    <property type="entry name" value="GH04784P"/>
    <property type="match status" value="1"/>
</dbReference>
<feature type="transmembrane region" description="Helical" evidence="10">
    <location>
        <begin position="161"/>
        <end position="177"/>
    </location>
</feature>
<sequence length="302" mass="33488">MDKKRQRGASKSGMSSPPRSTKGKQATAPCVPDIVTRTFDLVTSKQVLPFYILAGVFAFHYAPKAVSIECPRPLDYVIFNILPLVYLMQLVRQPYEDFCPYRDHARRYVLLGLALSIIGDGLLAWRPELYLTCWAGASCLAYGCYSIAYYQYYQSSKWSKLIIPISAILVGSLVYLIRDPQTSGFIVAYALFLTTLGFFALSRLVRCRSGPAYLGWAGVKLFALSNYLFALNLLVPSLGRPVSDTVIVMAYYLGQLGIALSTFTIQLCPTDGPSTSGRSSTPRRSDSSASVRRSRSRSRTSK</sequence>
<keyword evidence="5 10" id="KW-0472">Membrane</keyword>
<dbReference type="PANTHER" id="PTHR31885">
    <property type="entry name" value="GH04784P"/>
    <property type="match status" value="1"/>
</dbReference>
<comment type="subcellular location">
    <subcellularLocation>
        <location evidence="1">Membrane</location>
        <topology evidence="1">Multi-pass membrane protein</topology>
    </subcellularLocation>
</comment>
<evidence type="ECO:0000256" key="9">
    <source>
        <dbReference type="SAM" id="MobiDB-lite"/>
    </source>
</evidence>
<evidence type="ECO:0000313" key="11">
    <source>
        <dbReference type="EMBL" id="GFR60251.1"/>
    </source>
</evidence>
<dbReference type="GO" id="GO:0016020">
    <property type="term" value="C:membrane"/>
    <property type="evidence" value="ECO:0007669"/>
    <property type="project" value="UniProtKB-SubCell"/>
</dbReference>
<comment type="catalytic activity">
    <reaction evidence="7">
        <text>a 1-O-(1Z-alkenyl)-sn-glycero-3-phosphoethanolamine + H2O = a 2,3-saturated aldehyde + sn-glycero-3-phosphoethanolamine</text>
        <dbReference type="Rhea" id="RHEA:16905"/>
        <dbReference type="ChEBI" id="CHEBI:15377"/>
        <dbReference type="ChEBI" id="CHEBI:73359"/>
        <dbReference type="ChEBI" id="CHEBI:77288"/>
        <dbReference type="ChEBI" id="CHEBI:143890"/>
        <dbReference type="EC" id="3.3.2.2"/>
    </reaction>
</comment>
<dbReference type="EC" id="3.3.2.2" evidence="6"/>
<comment type="similarity">
    <text evidence="2">Belongs to the TMEM86 family.</text>
</comment>
<feature type="transmembrane region" description="Helical" evidence="10">
    <location>
        <begin position="246"/>
        <end position="268"/>
    </location>
</feature>
<evidence type="ECO:0000256" key="5">
    <source>
        <dbReference type="ARBA" id="ARBA00023136"/>
    </source>
</evidence>
<dbReference type="Pfam" id="PF07947">
    <property type="entry name" value="YhhN"/>
    <property type="match status" value="1"/>
</dbReference>
<reference evidence="11 12" key="1">
    <citation type="journal article" date="2021" name="Elife">
        <title>Chloroplast acquisition without the gene transfer in kleptoplastic sea slugs, Plakobranchus ocellatus.</title>
        <authorList>
            <person name="Maeda T."/>
            <person name="Takahashi S."/>
            <person name="Yoshida T."/>
            <person name="Shimamura S."/>
            <person name="Takaki Y."/>
            <person name="Nagai Y."/>
            <person name="Toyoda A."/>
            <person name="Suzuki Y."/>
            <person name="Arimoto A."/>
            <person name="Ishii H."/>
            <person name="Satoh N."/>
            <person name="Nishiyama T."/>
            <person name="Hasebe M."/>
            <person name="Maruyama T."/>
            <person name="Minagawa J."/>
            <person name="Obokata J."/>
            <person name="Shigenobu S."/>
        </authorList>
    </citation>
    <scope>NUCLEOTIDE SEQUENCE [LARGE SCALE GENOMIC DNA]</scope>
</reference>
<name>A0AAV4EIG3_9GAST</name>
<keyword evidence="12" id="KW-1185">Reference proteome</keyword>
<evidence type="ECO:0000256" key="3">
    <source>
        <dbReference type="ARBA" id="ARBA00022692"/>
    </source>
</evidence>
<keyword evidence="4 10" id="KW-1133">Transmembrane helix</keyword>
<evidence type="ECO:0000256" key="10">
    <source>
        <dbReference type="SAM" id="Phobius"/>
    </source>
</evidence>
<accession>A0AAV4EIG3</accession>
<evidence type="ECO:0000313" key="12">
    <source>
        <dbReference type="Proteomes" id="UP000762676"/>
    </source>
</evidence>
<organism evidence="11 12">
    <name type="scientific">Elysia marginata</name>
    <dbReference type="NCBI Taxonomy" id="1093978"/>
    <lineage>
        <taxon>Eukaryota</taxon>
        <taxon>Metazoa</taxon>
        <taxon>Spiralia</taxon>
        <taxon>Lophotrochozoa</taxon>
        <taxon>Mollusca</taxon>
        <taxon>Gastropoda</taxon>
        <taxon>Heterobranchia</taxon>
        <taxon>Euthyneura</taxon>
        <taxon>Panpulmonata</taxon>
        <taxon>Sacoglossa</taxon>
        <taxon>Placobranchoidea</taxon>
        <taxon>Plakobranchidae</taxon>
        <taxon>Elysia</taxon>
    </lineage>
</organism>
<feature type="region of interest" description="Disordered" evidence="9">
    <location>
        <begin position="1"/>
        <end position="28"/>
    </location>
</feature>
<evidence type="ECO:0000256" key="7">
    <source>
        <dbReference type="ARBA" id="ARBA00049458"/>
    </source>
</evidence>
<evidence type="ECO:0000256" key="8">
    <source>
        <dbReference type="ARBA" id="ARBA00049560"/>
    </source>
</evidence>
<evidence type="ECO:0000256" key="6">
    <source>
        <dbReference type="ARBA" id="ARBA00035673"/>
    </source>
</evidence>
<gene>
    <name evidence="11" type="ORF">ElyMa_001817700</name>
</gene>
<feature type="transmembrane region" description="Helical" evidence="10">
    <location>
        <begin position="183"/>
        <end position="201"/>
    </location>
</feature>
<dbReference type="InterPro" id="IPR012506">
    <property type="entry name" value="TMEM86B-like"/>
</dbReference>
<comment type="catalytic activity">
    <reaction evidence="8">
        <text>a 1-O-(1Z-alkenyl)-sn-glycero-3-phosphocholine + H2O = a 2,3-saturated aldehyde + sn-glycerol 3-phosphocholine</text>
        <dbReference type="Rhea" id="RHEA:22544"/>
        <dbReference type="ChEBI" id="CHEBI:15377"/>
        <dbReference type="ChEBI" id="CHEBI:16870"/>
        <dbReference type="ChEBI" id="CHEBI:73359"/>
        <dbReference type="ChEBI" id="CHEBI:77287"/>
        <dbReference type="EC" id="3.3.2.2"/>
    </reaction>
</comment>
<dbReference type="AlphaFoldDB" id="A0AAV4EIG3"/>
<proteinExistence type="inferred from homology"/>
<feature type="compositionally biased region" description="Low complexity" evidence="9">
    <location>
        <begin position="271"/>
        <end position="291"/>
    </location>
</feature>
<comment type="caution">
    <text evidence="11">The sequence shown here is derived from an EMBL/GenBank/DDBJ whole genome shotgun (WGS) entry which is preliminary data.</text>
</comment>
<evidence type="ECO:0000256" key="1">
    <source>
        <dbReference type="ARBA" id="ARBA00004141"/>
    </source>
</evidence>
<evidence type="ECO:0000256" key="2">
    <source>
        <dbReference type="ARBA" id="ARBA00007375"/>
    </source>
</evidence>
<feature type="transmembrane region" description="Helical" evidence="10">
    <location>
        <begin position="107"/>
        <end position="123"/>
    </location>
</feature>
<feature type="transmembrane region" description="Helical" evidence="10">
    <location>
        <begin position="129"/>
        <end position="149"/>
    </location>
</feature>
<protein>
    <recommendedName>
        <fullName evidence="6">lysoplasmalogenase</fullName>
        <ecNumber evidence="6">3.3.2.2</ecNumber>
    </recommendedName>
</protein>
<evidence type="ECO:0000256" key="4">
    <source>
        <dbReference type="ARBA" id="ARBA00022989"/>
    </source>
</evidence>
<feature type="compositionally biased region" description="Basic residues" evidence="9">
    <location>
        <begin position="292"/>
        <end position="302"/>
    </location>
</feature>
<dbReference type="EMBL" id="BMAT01003668">
    <property type="protein sequence ID" value="GFR60251.1"/>
    <property type="molecule type" value="Genomic_DNA"/>
</dbReference>
<dbReference type="Proteomes" id="UP000762676">
    <property type="component" value="Unassembled WGS sequence"/>
</dbReference>
<feature type="region of interest" description="Disordered" evidence="9">
    <location>
        <begin position="271"/>
        <end position="302"/>
    </location>
</feature>
<keyword evidence="3 10" id="KW-0812">Transmembrane</keyword>
<dbReference type="GO" id="GO:0047408">
    <property type="term" value="F:alkenylglycerophosphocholine hydrolase activity"/>
    <property type="evidence" value="ECO:0007669"/>
    <property type="project" value="UniProtKB-EC"/>
</dbReference>